<reference evidence="1 2" key="1">
    <citation type="submission" date="2017-07" db="EMBL/GenBank/DDBJ databases">
        <title>Phylogenetic study on the rhizospheric bacterium Ochrobactrum sp. A44.</title>
        <authorList>
            <person name="Krzyzanowska D.M."/>
            <person name="Ossowicki A."/>
            <person name="Rajewska M."/>
            <person name="Maciag T."/>
            <person name="Kaczynski Z."/>
            <person name="Czerwicka M."/>
            <person name="Jafra S."/>
        </authorList>
    </citation>
    <scope>NUCLEOTIDE SEQUENCE [LARGE SCALE GENOMIC DNA]</scope>
    <source>
        <strain evidence="1 2">PR17</strain>
    </source>
</reference>
<dbReference type="Proteomes" id="UP000216345">
    <property type="component" value="Unassembled WGS sequence"/>
</dbReference>
<name>A0A256FT36_9HYPH</name>
<accession>A0A256FT36</accession>
<comment type="caution">
    <text evidence="1">The sequence shown here is derived from an EMBL/GenBank/DDBJ whole genome shotgun (WGS) entry which is preliminary data.</text>
</comment>
<proteinExistence type="predicted"/>
<gene>
    <name evidence="1" type="ORF">CEV32_3804</name>
</gene>
<dbReference type="AlphaFoldDB" id="A0A256FT36"/>
<keyword evidence="2" id="KW-1185">Reference proteome</keyword>
<organism evidence="1 2">
    <name type="scientific">Brucella rhizosphaerae</name>
    <dbReference type="NCBI Taxonomy" id="571254"/>
    <lineage>
        <taxon>Bacteria</taxon>
        <taxon>Pseudomonadati</taxon>
        <taxon>Pseudomonadota</taxon>
        <taxon>Alphaproteobacteria</taxon>
        <taxon>Hyphomicrobiales</taxon>
        <taxon>Brucellaceae</taxon>
        <taxon>Brucella/Ochrobactrum group</taxon>
        <taxon>Brucella</taxon>
    </lineage>
</organism>
<evidence type="ECO:0000313" key="2">
    <source>
        <dbReference type="Proteomes" id="UP000216345"/>
    </source>
</evidence>
<evidence type="ECO:0000313" key="1">
    <source>
        <dbReference type="EMBL" id="OYR17920.1"/>
    </source>
</evidence>
<dbReference type="EMBL" id="NNRK01000017">
    <property type="protein sequence ID" value="OYR17920.1"/>
    <property type="molecule type" value="Genomic_DNA"/>
</dbReference>
<sequence length="44" mass="4851">MILALLSSFVTAQRPIDSFAGYTAIPNKIYFIESQLASSIMEPD</sequence>
<protein>
    <submittedName>
        <fullName evidence="1">Uncharacterized protein</fullName>
    </submittedName>
</protein>